<keyword evidence="4" id="KW-1185">Reference proteome</keyword>
<accession>A0A813U4P8</accession>
<feature type="region of interest" description="Disordered" evidence="1">
    <location>
        <begin position="411"/>
        <end position="606"/>
    </location>
</feature>
<dbReference type="Proteomes" id="UP000681722">
    <property type="component" value="Unassembled WGS sequence"/>
</dbReference>
<dbReference type="Proteomes" id="UP000663829">
    <property type="component" value="Unassembled WGS sequence"/>
</dbReference>
<dbReference type="EMBL" id="CAJNOQ010000632">
    <property type="protein sequence ID" value="CAF0822666.1"/>
    <property type="molecule type" value="Genomic_DNA"/>
</dbReference>
<sequence>MAPRRGSRKLSDLQLCLKHEFEQMIKKTREAKQMLIKASKMEELDKNDRLNLHNQIDDYKLKMMGKLDQIHDIFDSMYDDRFEDFYQQALDEKKKKNEEYMNVLRRSPTFNSLSHHFTITSSSEEEEEDTSKLKIIFKSKQQQKSTSSTPSRPSLYSETTTPNTSTASTPVIKFKETVNWALTTIKKRGPKKTGISFKRSFSEPEQVVKHALKHVRHRFEEDDDDDITWKPQMKTAATGAKPVIKRPTINIDDIENETSDIEEPQNEQDEDLLWKRRAKQIRANDVSEEPTIQLFEKMMNGTQNGIHCRTESLEEERDILEDIVDKKEDGPDLCDIQPDTTIDIQPEKMKTMINEISNQRSSSPPLIPLEIFLIQEEILNMITTAEEQPASKISSQMSSKLIINDDAKIAMTPPPAPPPPVVKTPRPSILTATPPPEKMKKPSILTAIPPPKSSILTATPPPKVAPAAPISTIPVSQPKPPPPPPTATTTTASSITFEKSPEKSPSISVEKPNPSSQQTNTQQFSQPSSQQPFSQQSDSQTQSFSQSVHSPSVQSQPPPGYNNPYRVFLTDPSTKTTIFNSPVKPQQQTRRGGARRGLSRQQSSQR</sequence>
<feature type="compositionally biased region" description="Low complexity" evidence="1">
    <location>
        <begin position="487"/>
        <end position="496"/>
    </location>
</feature>
<feature type="compositionally biased region" description="Polar residues" evidence="1">
    <location>
        <begin position="571"/>
        <end position="585"/>
    </location>
</feature>
<feature type="compositionally biased region" description="Pro residues" evidence="1">
    <location>
        <begin position="412"/>
        <end position="422"/>
    </location>
</feature>
<name>A0A813U4P8_9BILA</name>
<evidence type="ECO:0000256" key="1">
    <source>
        <dbReference type="SAM" id="MobiDB-lite"/>
    </source>
</evidence>
<comment type="caution">
    <text evidence="2">The sequence shown here is derived from an EMBL/GenBank/DDBJ whole genome shotgun (WGS) entry which is preliminary data.</text>
</comment>
<protein>
    <submittedName>
        <fullName evidence="2">Uncharacterized protein</fullName>
    </submittedName>
</protein>
<feature type="compositionally biased region" description="Pro residues" evidence="1">
    <location>
        <begin position="477"/>
        <end position="486"/>
    </location>
</feature>
<feature type="region of interest" description="Disordered" evidence="1">
    <location>
        <begin position="137"/>
        <end position="168"/>
    </location>
</feature>
<evidence type="ECO:0000313" key="3">
    <source>
        <dbReference type="EMBL" id="CAF3609233.1"/>
    </source>
</evidence>
<dbReference type="EMBL" id="CAJOBC010000632">
    <property type="protein sequence ID" value="CAF3609233.1"/>
    <property type="molecule type" value="Genomic_DNA"/>
</dbReference>
<reference evidence="2" key="1">
    <citation type="submission" date="2021-02" db="EMBL/GenBank/DDBJ databases">
        <authorList>
            <person name="Nowell W R."/>
        </authorList>
    </citation>
    <scope>NUCLEOTIDE SEQUENCE</scope>
</reference>
<dbReference type="AlphaFoldDB" id="A0A813U4P8"/>
<feature type="compositionally biased region" description="Low complexity" evidence="1">
    <location>
        <begin position="465"/>
        <end position="476"/>
    </location>
</feature>
<feature type="compositionally biased region" description="Low complexity" evidence="1">
    <location>
        <begin position="514"/>
        <end position="555"/>
    </location>
</feature>
<evidence type="ECO:0000313" key="2">
    <source>
        <dbReference type="EMBL" id="CAF0822666.1"/>
    </source>
</evidence>
<gene>
    <name evidence="2" type="ORF">GPM918_LOCUS4630</name>
    <name evidence="3" type="ORF">SRO942_LOCUS4631</name>
</gene>
<evidence type="ECO:0000313" key="4">
    <source>
        <dbReference type="Proteomes" id="UP000663829"/>
    </source>
</evidence>
<proteinExistence type="predicted"/>
<organism evidence="2 4">
    <name type="scientific">Didymodactylos carnosus</name>
    <dbReference type="NCBI Taxonomy" id="1234261"/>
    <lineage>
        <taxon>Eukaryota</taxon>
        <taxon>Metazoa</taxon>
        <taxon>Spiralia</taxon>
        <taxon>Gnathifera</taxon>
        <taxon>Rotifera</taxon>
        <taxon>Eurotatoria</taxon>
        <taxon>Bdelloidea</taxon>
        <taxon>Philodinida</taxon>
        <taxon>Philodinidae</taxon>
        <taxon>Didymodactylos</taxon>
    </lineage>
</organism>